<dbReference type="Gene3D" id="2.60.40.420">
    <property type="entry name" value="Cupredoxins - blue copper proteins"/>
    <property type="match status" value="1"/>
</dbReference>
<reference evidence="2 3" key="1">
    <citation type="submission" date="2017-01" db="EMBL/GenBank/DDBJ databases">
        <title>Genome analysis of Paenibacillus selenitrireducens ES3-24.</title>
        <authorList>
            <person name="Xu D."/>
            <person name="Yao R."/>
            <person name="Zheng S."/>
        </authorList>
    </citation>
    <scope>NUCLEOTIDE SEQUENCE [LARGE SCALE GENOMIC DNA]</scope>
    <source>
        <strain evidence="2 3">ES3-24</strain>
    </source>
</reference>
<evidence type="ECO:0000313" key="3">
    <source>
        <dbReference type="Proteomes" id="UP000190188"/>
    </source>
</evidence>
<dbReference type="AlphaFoldDB" id="A0A1T2X220"/>
<keyword evidence="1" id="KW-0472">Membrane</keyword>
<feature type="transmembrane region" description="Helical" evidence="1">
    <location>
        <begin position="115"/>
        <end position="134"/>
    </location>
</feature>
<feature type="transmembrane region" description="Helical" evidence="1">
    <location>
        <begin position="87"/>
        <end position="109"/>
    </location>
</feature>
<evidence type="ECO:0000256" key="1">
    <source>
        <dbReference type="SAM" id="Phobius"/>
    </source>
</evidence>
<feature type="transmembrane region" description="Helical" evidence="1">
    <location>
        <begin position="64"/>
        <end position="80"/>
    </location>
</feature>
<dbReference type="Proteomes" id="UP000190188">
    <property type="component" value="Unassembled WGS sequence"/>
</dbReference>
<dbReference type="EMBL" id="MSZX01000013">
    <property type="protein sequence ID" value="OPA73912.1"/>
    <property type="molecule type" value="Genomic_DNA"/>
</dbReference>
<dbReference type="InterPro" id="IPR008972">
    <property type="entry name" value="Cupredoxin"/>
</dbReference>
<gene>
    <name evidence="2" type="ORF">BVG16_26075</name>
</gene>
<protein>
    <recommendedName>
        <fullName evidence="4">EfeO-type cupredoxin-like domain-containing protein</fullName>
    </recommendedName>
</protein>
<keyword evidence="1" id="KW-0812">Transmembrane</keyword>
<feature type="transmembrane region" description="Helical" evidence="1">
    <location>
        <begin position="6"/>
        <end position="23"/>
    </location>
</feature>
<feature type="transmembrane region" description="Helical" evidence="1">
    <location>
        <begin position="155"/>
        <end position="176"/>
    </location>
</feature>
<dbReference type="OrthoDB" id="2844406at2"/>
<evidence type="ECO:0008006" key="4">
    <source>
        <dbReference type="Google" id="ProtNLM"/>
    </source>
</evidence>
<dbReference type="RefSeq" id="WP_078502141.1">
    <property type="nucleotide sequence ID" value="NZ_MSZX01000013.1"/>
</dbReference>
<keyword evidence="3" id="KW-1185">Reference proteome</keyword>
<dbReference type="STRING" id="1324314.BVG16_26075"/>
<comment type="caution">
    <text evidence="2">The sequence shown here is derived from an EMBL/GenBank/DDBJ whole genome shotgun (WGS) entry which is preliminary data.</text>
</comment>
<evidence type="ECO:0000313" key="2">
    <source>
        <dbReference type="EMBL" id="OPA73912.1"/>
    </source>
</evidence>
<feature type="transmembrane region" description="Helical" evidence="1">
    <location>
        <begin position="35"/>
        <end position="58"/>
    </location>
</feature>
<proteinExistence type="predicted"/>
<organism evidence="2 3">
    <name type="scientific">Paenibacillus selenitireducens</name>
    <dbReference type="NCBI Taxonomy" id="1324314"/>
    <lineage>
        <taxon>Bacteria</taxon>
        <taxon>Bacillati</taxon>
        <taxon>Bacillota</taxon>
        <taxon>Bacilli</taxon>
        <taxon>Bacillales</taxon>
        <taxon>Paenibacillaceae</taxon>
        <taxon>Paenibacillus</taxon>
    </lineage>
</organism>
<sequence length="286" mass="30933">MLLNYGSLTLVILITMYIVWHTYRMKGRLHHTAGSVICIIWSILTSVAFGIAVTQIFIYQLWPSLSATVAFAIIAGFGMGRPLGVRAGLHGIIGGITGGILGTIFGLKFFATDKIVFMTMIVFIVATYAIMKFMEKNISATNKITAKKKSAAKKPSYAITMIFAIIALGLAGFVVIQKDNIGIGQIGQPNTQNAVMDEENDLQTATVRLTKIGFVPKNTDFVIKSMAKLIIEVEPEMGAGHQLISETLGINAPLVTGQNVFLFNNPHEGTFSYHVDTGEAGSITVK</sequence>
<keyword evidence="1" id="KW-1133">Transmembrane helix</keyword>
<name>A0A1T2X220_9BACL</name>
<accession>A0A1T2X220</accession>